<evidence type="ECO:0000313" key="1">
    <source>
        <dbReference type="EMBL" id="EEF68008.1"/>
    </source>
</evidence>
<reference evidence="1 2" key="1">
    <citation type="submission" date="2008-12" db="EMBL/GenBank/DDBJ databases">
        <authorList>
            <person name="Fulton L."/>
            <person name="Clifton S."/>
            <person name="Fulton B."/>
            <person name="Xu J."/>
            <person name="Minx P."/>
            <person name="Pepin K.H."/>
            <person name="Johnson M."/>
            <person name="Bhonagiri V."/>
            <person name="Nash W.E."/>
            <person name="Mardis E.R."/>
            <person name="Wilson R.K."/>
        </authorList>
    </citation>
    <scope>NUCLEOTIDE SEQUENCE [LARGE SCALE GENOMIC DNA]</scope>
    <source>
        <strain evidence="1 2">DSM 12042</strain>
    </source>
</reference>
<evidence type="ECO:0000313" key="2">
    <source>
        <dbReference type="Proteomes" id="UP000005950"/>
    </source>
</evidence>
<comment type="caution">
    <text evidence="1">The sequence shown here is derived from an EMBL/GenBank/DDBJ whole genome shotgun (WGS) entry which is preliminary data.</text>
</comment>
<proteinExistence type="predicted"/>
<organism evidence="1 2">
    <name type="scientific">Holdemania filiformis DSM 12042</name>
    <dbReference type="NCBI Taxonomy" id="545696"/>
    <lineage>
        <taxon>Bacteria</taxon>
        <taxon>Bacillati</taxon>
        <taxon>Bacillota</taxon>
        <taxon>Erysipelotrichia</taxon>
        <taxon>Erysipelotrichales</taxon>
        <taxon>Erysipelotrichaceae</taxon>
        <taxon>Holdemania</taxon>
    </lineage>
</organism>
<dbReference type="HOGENOM" id="CLU_3168957_0_0_9"/>
<dbReference type="AlphaFoldDB" id="B9Y7N1"/>
<dbReference type="EMBL" id="ACCF01000101">
    <property type="protein sequence ID" value="EEF68008.1"/>
    <property type="molecule type" value="Genomic_DNA"/>
</dbReference>
<dbReference type="Proteomes" id="UP000005950">
    <property type="component" value="Unassembled WGS sequence"/>
</dbReference>
<reference evidence="1 2" key="2">
    <citation type="submission" date="2009-02" db="EMBL/GenBank/DDBJ databases">
        <title>Draft genome sequence of Holdemania filiformis DSM 12042.</title>
        <authorList>
            <person name="Sudarsanam P."/>
            <person name="Ley R."/>
            <person name="Guruge J."/>
            <person name="Turnbaugh P.J."/>
            <person name="Mahowald M."/>
            <person name="Liep D."/>
            <person name="Gordon J."/>
        </authorList>
    </citation>
    <scope>NUCLEOTIDE SEQUENCE [LARGE SCALE GENOMIC DNA]</scope>
    <source>
        <strain evidence="1 2">DSM 12042</strain>
    </source>
</reference>
<sequence length="47" mass="5612">MKEAKKERKIFFSIYNTIGVVYNVIRKHMNTCSYVTESLLRFHQPCS</sequence>
<dbReference type="STRING" id="545696.HOLDEFILI_01826"/>
<accession>B9Y7N1</accession>
<protein>
    <submittedName>
        <fullName evidence="1">Uncharacterized protein</fullName>
    </submittedName>
</protein>
<gene>
    <name evidence="1" type="ORF">HOLDEFILI_01826</name>
</gene>
<name>B9Y7N1_9FIRM</name>